<accession>A0A914LEI5</accession>
<keyword evidence="1" id="KW-0472">Membrane</keyword>
<proteinExistence type="predicted"/>
<feature type="transmembrane region" description="Helical" evidence="1">
    <location>
        <begin position="56"/>
        <end position="81"/>
    </location>
</feature>
<evidence type="ECO:0000313" key="2">
    <source>
        <dbReference type="Proteomes" id="UP000887563"/>
    </source>
</evidence>
<dbReference type="AlphaFoldDB" id="A0A914LEI5"/>
<reference evidence="3" key="1">
    <citation type="submission" date="2022-11" db="UniProtKB">
        <authorList>
            <consortium name="WormBaseParasite"/>
        </authorList>
    </citation>
    <scope>IDENTIFICATION</scope>
</reference>
<evidence type="ECO:0000256" key="1">
    <source>
        <dbReference type="SAM" id="Phobius"/>
    </source>
</evidence>
<protein>
    <submittedName>
        <fullName evidence="3">Uncharacterized protein</fullName>
    </submittedName>
</protein>
<dbReference type="WBParaSite" id="Minc3s00461g12716">
    <property type="protein sequence ID" value="Minc3s00461g12716"/>
    <property type="gene ID" value="Minc3s00461g12716"/>
</dbReference>
<sequence>MARQHGTKDWMAQSMALVALQFSSMMDGCPAQFDGALVGAVWFDGRRWCSAWWPDVGLVALLIHLCSSMVACLLIGLLYGLDGGRI</sequence>
<dbReference type="Proteomes" id="UP000887563">
    <property type="component" value="Unplaced"/>
</dbReference>
<keyword evidence="1" id="KW-1133">Transmembrane helix</keyword>
<name>A0A914LEI5_MELIC</name>
<keyword evidence="2" id="KW-1185">Reference proteome</keyword>
<organism evidence="2 3">
    <name type="scientific">Meloidogyne incognita</name>
    <name type="common">Southern root-knot nematode worm</name>
    <name type="synonym">Oxyuris incognita</name>
    <dbReference type="NCBI Taxonomy" id="6306"/>
    <lineage>
        <taxon>Eukaryota</taxon>
        <taxon>Metazoa</taxon>
        <taxon>Ecdysozoa</taxon>
        <taxon>Nematoda</taxon>
        <taxon>Chromadorea</taxon>
        <taxon>Rhabditida</taxon>
        <taxon>Tylenchina</taxon>
        <taxon>Tylenchomorpha</taxon>
        <taxon>Tylenchoidea</taxon>
        <taxon>Meloidogynidae</taxon>
        <taxon>Meloidogyninae</taxon>
        <taxon>Meloidogyne</taxon>
        <taxon>Meloidogyne incognita group</taxon>
    </lineage>
</organism>
<evidence type="ECO:0000313" key="3">
    <source>
        <dbReference type="WBParaSite" id="Minc3s00461g12716"/>
    </source>
</evidence>
<keyword evidence="1" id="KW-0812">Transmembrane</keyword>